<name>B0C186_ACAM1</name>
<evidence type="ECO:0000313" key="2">
    <source>
        <dbReference type="EMBL" id="ABW28484.1"/>
    </source>
</evidence>
<feature type="transmembrane region" description="Helical" evidence="1">
    <location>
        <begin position="12"/>
        <end position="29"/>
    </location>
</feature>
<keyword evidence="1" id="KW-0472">Membrane</keyword>
<proteinExistence type="predicted"/>
<feature type="transmembrane region" description="Helical" evidence="1">
    <location>
        <begin position="261"/>
        <end position="279"/>
    </location>
</feature>
<dbReference type="Proteomes" id="UP000000268">
    <property type="component" value="Chromosome"/>
</dbReference>
<feature type="transmembrane region" description="Helical" evidence="1">
    <location>
        <begin position="223"/>
        <end position="241"/>
    </location>
</feature>
<dbReference type="RefSeq" id="WP_012163880.1">
    <property type="nucleotide sequence ID" value="NC_009925.1"/>
</dbReference>
<evidence type="ECO:0000256" key="1">
    <source>
        <dbReference type="SAM" id="Phobius"/>
    </source>
</evidence>
<evidence type="ECO:0000313" key="3">
    <source>
        <dbReference type="Proteomes" id="UP000000268"/>
    </source>
</evidence>
<feature type="transmembrane region" description="Helical" evidence="1">
    <location>
        <begin position="119"/>
        <end position="139"/>
    </location>
</feature>
<keyword evidence="1" id="KW-0812">Transmembrane</keyword>
<keyword evidence="1" id="KW-1133">Transmembrane helix</keyword>
<organism evidence="2 3">
    <name type="scientific">Acaryochloris marina (strain MBIC 11017)</name>
    <dbReference type="NCBI Taxonomy" id="329726"/>
    <lineage>
        <taxon>Bacteria</taxon>
        <taxon>Bacillati</taxon>
        <taxon>Cyanobacteriota</taxon>
        <taxon>Cyanophyceae</taxon>
        <taxon>Acaryochloridales</taxon>
        <taxon>Acaryochloridaceae</taxon>
        <taxon>Acaryochloris</taxon>
    </lineage>
</organism>
<sequence length="369" mass="41094">MPLDFHFNLFDFLMVMAVELGIGLLISLIKSALVKRHAINNPDRYQVFQCNDYESVGYGARKLDNSDNALGLDYSFVIVEFQAGEVIRERFFSPLGDSIKVEYIDGAPKAKTSFWSVPIYSMTVVIPLVVGVLGVLVITELDDDSFENAYEIASNIGNYAIYLMASGVVWTTVLNGIPSVFAMNEIVNRDATNISNRQLSPPIPAETTISVPKEREPIVLERYFWVFIIAVTLFNGLTLYFQGWNDMATLELKLSYAKLTLYVLLWANVPWIVMGTGCLQKNLTFKDYLEPQTLHPALIAFFVSLVCVFAVGSYWIFAAGGAVQLLHYPGIDAHSWTLEQVKQIWGLGVISGIGTIGVMVARVNRTSVD</sequence>
<dbReference type="AlphaFoldDB" id="B0C186"/>
<protein>
    <submittedName>
        <fullName evidence="2">Uncharacterized protein</fullName>
    </submittedName>
</protein>
<dbReference type="KEGG" id="amr:AM1_3494"/>
<accession>B0C186</accession>
<gene>
    <name evidence="2" type="ordered locus">AM1_3494</name>
</gene>
<keyword evidence="3" id="KW-1185">Reference proteome</keyword>
<reference evidence="2 3" key="1">
    <citation type="journal article" date="2008" name="Proc. Natl. Acad. Sci. U.S.A.">
        <title>Niche adaptation and genome expansion in the chlorophyll d-producing cyanobacterium Acaryochloris marina.</title>
        <authorList>
            <person name="Swingley W.D."/>
            <person name="Chen M."/>
            <person name="Cheung P.C."/>
            <person name="Conrad A.L."/>
            <person name="Dejesa L.C."/>
            <person name="Hao J."/>
            <person name="Honchak B.M."/>
            <person name="Karbach L.E."/>
            <person name="Kurdoglu A."/>
            <person name="Lahiri S."/>
            <person name="Mastrian S.D."/>
            <person name="Miyashita H."/>
            <person name="Page L."/>
            <person name="Ramakrishna P."/>
            <person name="Satoh S."/>
            <person name="Sattley W.M."/>
            <person name="Shimada Y."/>
            <person name="Taylor H.L."/>
            <person name="Tomo T."/>
            <person name="Tsuchiya T."/>
            <person name="Wang Z.T."/>
            <person name="Raymond J."/>
            <person name="Mimuro M."/>
            <person name="Blankenship R.E."/>
            <person name="Touchman J.W."/>
        </authorList>
    </citation>
    <scope>NUCLEOTIDE SEQUENCE [LARGE SCALE GENOMIC DNA]</scope>
    <source>
        <strain evidence="3">MBIC 11017</strain>
    </source>
</reference>
<dbReference type="HOGENOM" id="CLU_749295_0_0_3"/>
<feature type="transmembrane region" description="Helical" evidence="1">
    <location>
        <begin position="343"/>
        <end position="363"/>
    </location>
</feature>
<feature type="transmembrane region" description="Helical" evidence="1">
    <location>
        <begin position="299"/>
        <end position="323"/>
    </location>
</feature>
<dbReference type="EMBL" id="CP000828">
    <property type="protein sequence ID" value="ABW28484.1"/>
    <property type="molecule type" value="Genomic_DNA"/>
</dbReference>
<dbReference type="STRING" id="329726.AM1_3494"/>
<feature type="transmembrane region" description="Helical" evidence="1">
    <location>
        <begin position="159"/>
        <end position="181"/>
    </location>
</feature>